<sequence>MMTSVTTESRAGLRVFGPPGEAPDFREIPGQLAAWDAFMQAVMSRQTQLVQEELGGPGRPNAFSARPLAGAATVMIPWNGFPKRIADAFGGEERYQEAERIEEASGRRWREQDEYLEWHTTRDPEGVVHAVDFTCEGPEYWEALAEGYPYRIREAGLDLPPARGSHDVLLRLYRRYVSPEVQLDDLLVDGVYDPSNEWNVSGGAMHLTHPANTLGAEVNLAARASILRQRNGNLLTDSVDLINCAGYGDPGRSSDPNIGATVNAAVREGNAVTLRAPVGLYIDSVNLDGWTTPDGQALDPAWWRIERGTPEMILRARFAPPAGSRWTVSDVEIAGVPIEYAGQIAEHITMKLYASAVPGFRPAPPIGCRGFASFAAPSGADRIPSWPGIPTRA</sequence>
<name>A0A1M7R2M6_9ACTN</name>
<accession>A0A1M7R2M6</accession>
<dbReference type="AlphaFoldDB" id="A0A1M7R2M6"/>
<dbReference type="STRING" id="134849.SAMN05443668_106146"/>
<dbReference type="EMBL" id="FRCS01000006">
    <property type="protein sequence ID" value="SHN38832.1"/>
    <property type="molecule type" value="Genomic_DNA"/>
</dbReference>
<reference evidence="1 2" key="1">
    <citation type="submission" date="2016-11" db="EMBL/GenBank/DDBJ databases">
        <authorList>
            <person name="Jaros S."/>
            <person name="Januszkiewicz K."/>
            <person name="Wedrychowicz H."/>
        </authorList>
    </citation>
    <scope>NUCLEOTIDE SEQUENCE [LARGE SCALE GENOMIC DNA]</scope>
    <source>
        <strain evidence="1 2">DSM 46144</strain>
    </source>
</reference>
<protein>
    <submittedName>
        <fullName evidence="1">Uncharacterized protein</fullName>
    </submittedName>
</protein>
<evidence type="ECO:0000313" key="2">
    <source>
        <dbReference type="Proteomes" id="UP000184440"/>
    </source>
</evidence>
<gene>
    <name evidence="1" type="ORF">SAMN05443668_106146</name>
</gene>
<organism evidence="1 2">
    <name type="scientific">Cryptosporangium aurantiacum</name>
    <dbReference type="NCBI Taxonomy" id="134849"/>
    <lineage>
        <taxon>Bacteria</taxon>
        <taxon>Bacillati</taxon>
        <taxon>Actinomycetota</taxon>
        <taxon>Actinomycetes</taxon>
        <taxon>Cryptosporangiales</taxon>
        <taxon>Cryptosporangiaceae</taxon>
        <taxon>Cryptosporangium</taxon>
    </lineage>
</organism>
<dbReference type="Proteomes" id="UP000184440">
    <property type="component" value="Unassembled WGS sequence"/>
</dbReference>
<proteinExistence type="predicted"/>
<evidence type="ECO:0000313" key="1">
    <source>
        <dbReference type="EMBL" id="SHN38832.1"/>
    </source>
</evidence>
<keyword evidence="2" id="KW-1185">Reference proteome</keyword>